<sequence>MEGNIFMTDIRTESTSVTSRALLFDGVDTKPYVKELSVRAPGAGEVLVKMTATGVCHSDLHVINGDWPYPYRLMLGHEGAGIVESVGADVSDLAPGDQVVLSWFAPCMNCPSCHEGKSWLCQGSGAFVDGLPDGTTPLAADDGKEVRPYLGVGAFSEYTLVPRPAAVKIPNAVPPEVAALIGCSIATGVGAVGNTADVRAGQTAVVVGCGGVGQALIMGLKLVGARQIIAVDLSDDRLDIARGFGATDVLKGDDPDLAKKIKDLSGGGTDFAFDAIGLTSTSAALTGYLKQGGAAVYVGMPPRDAEATIRPWEIIVTGQRILGCNYGSTRPAVDFPKIAELYLAGLLPLDEMVGERIGLDAAAEAIEDLKSSIGRRKIVVY</sequence>
<evidence type="ECO:0000256" key="5">
    <source>
        <dbReference type="ARBA" id="ARBA00023027"/>
    </source>
</evidence>
<name>A0ABR8UWC5_9MICC</name>
<reference evidence="8 9" key="1">
    <citation type="submission" date="2020-08" db="EMBL/GenBank/DDBJ databases">
        <title>A Genomic Blueprint of the Chicken Gut Microbiome.</title>
        <authorList>
            <person name="Gilroy R."/>
            <person name="Ravi A."/>
            <person name="Getino M."/>
            <person name="Pursley I."/>
            <person name="Horton D.L."/>
            <person name="Alikhan N.-F."/>
            <person name="Baker D."/>
            <person name="Gharbi K."/>
            <person name="Hall N."/>
            <person name="Watson M."/>
            <person name="Adriaenssens E.M."/>
            <person name="Foster-Nyarko E."/>
            <person name="Jarju S."/>
            <person name="Secka A."/>
            <person name="Antonio M."/>
            <person name="Oren A."/>
            <person name="Chaudhuri R."/>
            <person name="La Ragione R.M."/>
            <person name="Hildebrand F."/>
            <person name="Pallen M.J."/>
        </authorList>
    </citation>
    <scope>NUCLEOTIDE SEQUENCE [LARGE SCALE GENOMIC DNA]</scope>
    <source>
        <strain evidence="8 9">Sa2CUA1</strain>
    </source>
</reference>
<dbReference type="SUPFAM" id="SSF50129">
    <property type="entry name" value="GroES-like"/>
    <property type="match status" value="1"/>
</dbReference>
<dbReference type="Proteomes" id="UP000609874">
    <property type="component" value="Unassembled WGS sequence"/>
</dbReference>
<dbReference type="InterPro" id="IPR013154">
    <property type="entry name" value="ADH-like_N"/>
</dbReference>
<dbReference type="InterPro" id="IPR011032">
    <property type="entry name" value="GroES-like_sf"/>
</dbReference>
<dbReference type="Pfam" id="PF08240">
    <property type="entry name" value="ADH_N"/>
    <property type="match status" value="1"/>
</dbReference>
<evidence type="ECO:0000313" key="9">
    <source>
        <dbReference type="Proteomes" id="UP000609874"/>
    </source>
</evidence>
<dbReference type="Pfam" id="PF00107">
    <property type="entry name" value="ADH_zinc_N"/>
    <property type="match status" value="1"/>
</dbReference>
<dbReference type="SMART" id="SM00829">
    <property type="entry name" value="PKS_ER"/>
    <property type="match status" value="1"/>
</dbReference>
<gene>
    <name evidence="8" type="ORF">H9639_16115</name>
</gene>
<proteinExistence type="inferred from homology"/>
<dbReference type="Gene3D" id="3.40.50.720">
    <property type="entry name" value="NAD(P)-binding Rossmann-like Domain"/>
    <property type="match status" value="1"/>
</dbReference>
<dbReference type="SUPFAM" id="SSF51735">
    <property type="entry name" value="NAD(P)-binding Rossmann-fold domains"/>
    <property type="match status" value="1"/>
</dbReference>
<evidence type="ECO:0000256" key="4">
    <source>
        <dbReference type="ARBA" id="ARBA00023002"/>
    </source>
</evidence>
<dbReference type="Gene3D" id="3.90.180.10">
    <property type="entry name" value="Medium-chain alcohol dehydrogenases, catalytic domain"/>
    <property type="match status" value="1"/>
</dbReference>
<protein>
    <submittedName>
        <fullName evidence="8">Alcohol dehydrogenase catalytic domain-containing protein</fullName>
    </submittedName>
</protein>
<dbReference type="EMBL" id="JACSQD010000008">
    <property type="protein sequence ID" value="MBD7996823.1"/>
    <property type="molecule type" value="Genomic_DNA"/>
</dbReference>
<comment type="caution">
    <text evidence="8">The sequence shown here is derived from an EMBL/GenBank/DDBJ whole genome shotgun (WGS) entry which is preliminary data.</text>
</comment>
<keyword evidence="5" id="KW-0520">NAD</keyword>
<dbReference type="PANTHER" id="PTHR43880:SF12">
    <property type="entry name" value="ALCOHOL DEHYDROGENASE CLASS-3"/>
    <property type="match status" value="1"/>
</dbReference>
<evidence type="ECO:0000256" key="2">
    <source>
        <dbReference type="ARBA" id="ARBA00022723"/>
    </source>
</evidence>
<evidence type="ECO:0000256" key="6">
    <source>
        <dbReference type="RuleBase" id="RU361277"/>
    </source>
</evidence>
<evidence type="ECO:0000313" key="8">
    <source>
        <dbReference type="EMBL" id="MBD7996823.1"/>
    </source>
</evidence>
<dbReference type="PANTHER" id="PTHR43880">
    <property type="entry name" value="ALCOHOL DEHYDROGENASE"/>
    <property type="match status" value="1"/>
</dbReference>
<comment type="cofactor">
    <cofactor evidence="6">
        <name>Zn(2+)</name>
        <dbReference type="ChEBI" id="CHEBI:29105"/>
    </cofactor>
</comment>
<dbReference type="InterPro" id="IPR036291">
    <property type="entry name" value="NAD(P)-bd_dom_sf"/>
</dbReference>
<dbReference type="RefSeq" id="WP_191809087.1">
    <property type="nucleotide sequence ID" value="NZ_JACSQD010000008.1"/>
</dbReference>
<dbReference type="InterPro" id="IPR013149">
    <property type="entry name" value="ADH-like_C"/>
</dbReference>
<comment type="similarity">
    <text evidence="1 6">Belongs to the zinc-containing alcohol dehydrogenase family.</text>
</comment>
<dbReference type="PROSITE" id="PS00059">
    <property type="entry name" value="ADH_ZINC"/>
    <property type="match status" value="1"/>
</dbReference>
<keyword evidence="3 6" id="KW-0862">Zinc</keyword>
<feature type="domain" description="Enoyl reductase (ER)" evidence="7">
    <location>
        <begin position="26"/>
        <end position="380"/>
    </location>
</feature>
<dbReference type="InterPro" id="IPR020843">
    <property type="entry name" value="ER"/>
</dbReference>
<evidence type="ECO:0000256" key="3">
    <source>
        <dbReference type="ARBA" id="ARBA00022833"/>
    </source>
</evidence>
<keyword evidence="2 6" id="KW-0479">Metal-binding</keyword>
<keyword evidence="9" id="KW-1185">Reference proteome</keyword>
<keyword evidence="4" id="KW-0560">Oxidoreductase</keyword>
<evidence type="ECO:0000256" key="1">
    <source>
        <dbReference type="ARBA" id="ARBA00008072"/>
    </source>
</evidence>
<accession>A0ABR8UWC5</accession>
<evidence type="ECO:0000259" key="7">
    <source>
        <dbReference type="SMART" id="SM00829"/>
    </source>
</evidence>
<organism evidence="8 9">
    <name type="scientific">Arthrobacter gallicola</name>
    <dbReference type="NCBI Taxonomy" id="2762225"/>
    <lineage>
        <taxon>Bacteria</taxon>
        <taxon>Bacillati</taxon>
        <taxon>Actinomycetota</taxon>
        <taxon>Actinomycetes</taxon>
        <taxon>Micrococcales</taxon>
        <taxon>Micrococcaceae</taxon>
        <taxon>Arthrobacter</taxon>
    </lineage>
</organism>
<dbReference type="InterPro" id="IPR002328">
    <property type="entry name" value="ADH_Zn_CS"/>
</dbReference>